<dbReference type="AlphaFoldDB" id="A0A0P6XJ33"/>
<evidence type="ECO:0000259" key="1">
    <source>
        <dbReference type="Pfam" id="PF03551"/>
    </source>
</evidence>
<dbReference type="InterPro" id="IPR036390">
    <property type="entry name" value="WH_DNA-bd_sf"/>
</dbReference>
<dbReference type="InterPro" id="IPR036388">
    <property type="entry name" value="WH-like_DNA-bd_sf"/>
</dbReference>
<evidence type="ECO:0000313" key="3">
    <source>
        <dbReference type="Proteomes" id="UP000050277"/>
    </source>
</evidence>
<dbReference type="Proteomes" id="UP000050277">
    <property type="component" value="Unassembled WGS sequence"/>
</dbReference>
<evidence type="ECO:0000313" key="2">
    <source>
        <dbReference type="EMBL" id="KPL80159.1"/>
    </source>
</evidence>
<comment type="caution">
    <text evidence="2">The sequence shown here is derived from an EMBL/GenBank/DDBJ whole genome shotgun (WGS) entry which is preliminary data.</text>
</comment>
<dbReference type="GO" id="GO:0003677">
    <property type="term" value="F:DNA binding"/>
    <property type="evidence" value="ECO:0007669"/>
    <property type="project" value="UniProtKB-KW"/>
</dbReference>
<reference evidence="2 3" key="1">
    <citation type="submission" date="2015-07" db="EMBL/GenBank/DDBJ databases">
        <title>Whole genome sequence of Herpetosiphon geysericola DSM 7119.</title>
        <authorList>
            <person name="Hemp J."/>
            <person name="Ward L.M."/>
            <person name="Pace L.A."/>
            <person name="Fischer W.W."/>
        </authorList>
    </citation>
    <scope>NUCLEOTIDE SEQUENCE [LARGE SCALE GENOMIC DNA]</scope>
    <source>
        <strain evidence="2 3">DSM 7119</strain>
    </source>
</reference>
<dbReference type="Pfam" id="PF03551">
    <property type="entry name" value="PadR"/>
    <property type="match status" value="1"/>
</dbReference>
<keyword evidence="2" id="KW-0238">DNA-binding</keyword>
<dbReference type="Gene3D" id="1.10.10.10">
    <property type="entry name" value="Winged helix-like DNA-binding domain superfamily/Winged helix DNA-binding domain"/>
    <property type="match status" value="1"/>
</dbReference>
<accession>A0A0P6XJ33</accession>
<dbReference type="PATRIC" id="fig|70996.4.peg.4943"/>
<keyword evidence="3" id="KW-1185">Reference proteome</keyword>
<dbReference type="OrthoDB" id="9808017at2"/>
<dbReference type="InterPro" id="IPR017799">
    <property type="entry name" value="Tscrpt_reg_PadR_acidobac-type"/>
</dbReference>
<dbReference type="EMBL" id="LGKP01000040">
    <property type="protein sequence ID" value="KPL80159.1"/>
    <property type="molecule type" value="Genomic_DNA"/>
</dbReference>
<dbReference type="PANTHER" id="PTHR33169">
    <property type="entry name" value="PADR-FAMILY TRANSCRIPTIONAL REGULATOR"/>
    <property type="match status" value="1"/>
</dbReference>
<sequence>MFERELLKGSLGLMLMALIEQGPMYGYLIAKEIRALTDDVIDLKEGSLYPALHRLEKEGMIEGFWQRREDGVDRRYYRITAAGQAVLDERRAQWSRFSAAVSKVVSDAPSQ</sequence>
<feature type="domain" description="Transcription regulator PadR N-terminal" evidence="1">
    <location>
        <begin position="15"/>
        <end position="88"/>
    </location>
</feature>
<name>A0A0P6XJ33_9CHLR</name>
<dbReference type="InterPro" id="IPR052509">
    <property type="entry name" value="Metal_resp_DNA-bind_regulator"/>
</dbReference>
<protein>
    <submittedName>
        <fullName evidence="2">DNA-binding protein</fullName>
    </submittedName>
</protein>
<dbReference type="RefSeq" id="WP_054537032.1">
    <property type="nucleotide sequence ID" value="NZ_LGKP01000040.1"/>
</dbReference>
<organism evidence="2 3">
    <name type="scientific">Herpetosiphon geysericola</name>
    <dbReference type="NCBI Taxonomy" id="70996"/>
    <lineage>
        <taxon>Bacteria</taxon>
        <taxon>Bacillati</taxon>
        <taxon>Chloroflexota</taxon>
        <taxon>Chloroflexia</taxon>
        <taxon>Herpetosiphonales</taxon>
        <taxon>Herpetosiphonaceae</taxon>
        <taxon>Herpetosiphon</taxon>
    </lineage>
</organism>
<gene>
    <name evidence="2" type="ORF">SE18_24120</name>
</gene>
<dbReference type="PANTHER" id="PTHR33169:SF14">
    <property type="entry name" value="TRANSCRIPTIONAL REGULATOR RV3488"/>
    <property type="match status" value="1"/>
</dbReference>
<dbReference type="STRING" id="70996.SE18_24120"/>
<proteinExistence type="predicted"/>
<dbReference type="SUPFAM" id="SSF46785">
    <property type="entry name" value="Winged helix' DNA-binding domain"/>
    <property type="match status" value="1"/>
</dbReference>
<dbReference type="InterPro" id="IPR005149">
    <property type="entry name" value="Tscrpt_reg_PadR_N"/>
</dbReference>
<dbReference type="NCBIfam" id="TIGR03433">
    <property type="entry name" value="padR_acidobact"/>
    <property type="match status" value="1"/>
</dbReference>